<gene>
    <name evidence="2" type="ORF">UFOVP1360_6</name>
</gene>
<organism evidence="2">
    <name type="scientific">uncultured Caudovirales phage</name>
    <dbReference type="NCBI Taxonomy" id="2100421"/>
    <lineage>
        <taxon>Viruses</taxon>
        <taxon>Duplodnaviria</taxon>
        <taxon>Heunggongvirae</taxon>
        <taxon>Uroviricota</taxon>
        <taxon>Caudoviricetes</taxon>
        <taxon>Peduoviridae</taxon>
        <taxon>Maltschvirus</taxon>
        <taxon>Maltschvirus maltsch</taxon>
    </lineage>
</organism>
<sequence>MLPWQVSFKGVLVGALPHSAGTTTFDIIGADGLGDIPELVTSDRPRLRRHGVTAGDDFLGGRSFTVRFVLDESTWADDLATLNEMTAPCQDESEFLFSIPGIAGLPESDDDMAADGRIVRCRVRRRSIPTTQQYRMGFTQPEVQFYATDPRIYEASPRSAFLYLPMGSPGISFPIVPPLTFGGLAGSINEPVTNYGTFPTEWTATIRGPVQNPTILNDTTGELLSFSLTLPTSADVLVVDSEARTVILNDTGSRYYTITEGSTWFDFPPGVTSLRYAGVNLGGEGSMYVRYSSAWV</sequence>
<protein>
    <submittedName>
        <fullName evidence="2">Siphovirus-type tail component</fullName>
    </submittedName>
</protein>
<reference evidence="2" key="1">
    <citation type="submission" date="2020-05" db="EMBL/GenBank/DDBJ databases">
        <authorList>
            <person name="Chiriac C."/>
            <person name="Salcher M."/>
            <person name="Ghai R."/>
            <person name="Kavagutti S V."/>
        </authorList>
    </citation>
    <scope>NUCLEOTIDE SEQUENCE</scope>
</reference>
<feature type="domain" description="Siphovirus-type tail component C-terminal" evidence="1">
    <location>
        <begin position="196"/>
        <end position="280"/>
    </location>
</feature>
<name>A0A6J5RY60_9CAUD</name>
<dbReference type="EMBL" id="LR797310">
    <property type="protein sequence ID" value="CAB4201920.1"/>
    <property type="molecule type" value="Genomic_DNA"/>
</dbReference>
<proteinExistence type="predicted"/>
<dbReference type="InterPro" id="IPR054738">
    <property type="entry name" value="Siphovirus-type_tail_C"/>
</dbReference>
<evidence type="ECO:0000313" key="2">
    <source>
        <dbReference type="EMBL" id="CAB4201920.1"/>
    </source>
</evidence>
<accession>A0A6J5RY60</accession>
<dbReference type="Gene3D" id="2.60.120.860">
    <property type="match status" value="1"/>
</dbReference>
<evidence type="ECO:0000259" key="1">
    <source>
        <dbReference type="Pfam" id="PF22768"/>
    </source>
</evidence>
<dbReference type="Pfam" id="PF22768">
    <property type="entry name" value="SPP1_Dit"/>
    <property type="match status" value="1"/>
</dbReference>